<dbReference type="GO" id="GO:0016829">
    <property type="term" value="F:lyase activity"/>
    <property type="evidence" value="ECO:0007669"/>
    <property type="project" value="UniProtKB-KW"/>
</dbReference>
<evidence type="ECO:0000259" key="1">
    <source>
        <dbReference type="Pfam" id="PF01965"/>
    </source>
</evidence>
<keyword evidence="2" id="KW-0456">Lyase</keyword>
<evidence type="ECO:0000313" key="3">
    <source>
        <dbReference type="Proteomes" id="UP001601521"/>
    </source>
</evidence>
<dbReference type="EC" id="4.2.1.-" evidence="2"/>
<keyword evidence="3" id="KW-1185">Reference proteome</keyword>
<dbReference type="RefSeq" id="WP_387254940.1">
    <property type="nucleotide sequence ID" value="NZ_JBIALX010000017.1"/>
</dbReference>
<dbReference type="Proteomes" id="UP001601521">
    <property type="component" value="Unassembled WGS sequence"/>
</dbReference>
<gene>
    <name evidence="2" type="ORF">ACFYTH_30220</name>
</gene>
<dbReference type="PANTHER" id="PTHR43130">
    <property type="entry name" value="ARAC-FAMILY TRANSCRIPTIONAL REGULATOR"/>
    <property type="match status" value="1"/>
</dbReference>
<feature type="domain" description="DJ-1/PfpI" evidence="1">
    <location>
        <begin position="68"/>
        <end position="229"/>
    </location>
</feature>
<accession>A0ABW6NR82</accession>
<dbReference type="InterPro" id="IPR002818">
    <property type="entry name" value="DJ-1/PfpI"/>
</dbReference>
<dbReference type="Pfam" id="PF01965">
    <property type="entry name" value="DJ-1_PfpI"/>
    <property type="match status" value="1"/>
</dbReference>
<dbReference type="SUPFAM" id="SSF52317">
    <property type="entry name" value="Class I glutamine amidotransferase-like"/>
    <property type="match status" value="1"/>
</dbReference>
<dbReference type="PANTHER" id="PTHR43130:SF2">
    <property type="entry name" value="DJ-1_PFPI DOMAIN-CONTAINING PROTEIN"/>
    <property type="match status" value="1"/>
</dbReference>
<name>A0ABW6NR82_9NOCA</name>
<sequence length="288" mass="30694">MLQESCCAATPRGNCSRKAEMFAGRRDFLMSASALLAGLPWLSGQTGAGDVSADVRVVDEPLLDGNEQIAMLLYPQCTALDFVGPQYAFGCLSGATVHQVAATMDPIITDTGVILTPTATFDQCPRDVDVLFIPGGTNGTLTAMRDDTTVRFIADRGARARWVTSVCTGSLLLGAAGLLHGYRATSHWAARDLLAEAGAIPTDSRVVVDRNRVTGAGVSAGLDLGYVILSLLRDQRYAETVQLMAEYAPRPPFDAGSPDTAPPTTRTMVEGMFTEFRTGVKDTLRAER</sequence>
<protein>
    <submittedName>
        <fullName evidence="2">DJ-1/PfpI family protein</fullName>
        <ecNumber evidence="2">4.2.1.-</ecNumber>
    </submittedName>
</protein>
<reference evidence="2 3" key="1">
    <citation type="submission" date="2024-10" db="EMBL/GenBank/DDBJ databases">
        <title>The Natural Products Discovery Center: Release of the First 8490 Sequenced Strains for Exploring Actinobacteria Biosynthetic Diversity.</title>
        <authorList>
            <person name="Kalkreuter E."/>
            <person name="Kautsar S.A."/>
            <person name="Yang D."/>
            <person name="Bader C.D."/>
            <person name="Teijaro C.N."/>
            <person name="Fluegel L."/>
            <person name="Davis C.M."/>
            <person name="Simpson J.R."/>
            <person name="Lauterbach L."/>
            <person name="Steele A.D."/>
            <person name="Gui C."/>
            <person name="Meng S."/>
            <person name="Li G."/>
            <person name="Viehrig K."/>
            <person name="Ye F."/>
            <person name="Su P."/>
            <person name="Kiefer A.F."/>
            <person name="Nichols A."/>
            <person name="Cepeda A.J."/>
            <person name="Yan W."/>
            <person name="Fan B."/>
            <person name="Jiang Y."/>
            <person name="Adhikari A."/>
            <person name="Zheng C.-J."/>
            <person name="Schuster L."/>
            <person name="Cowan T.M."/>
            <person name="Smanski M.J."/>
            <person name="Chevrette M.G."/>
            <person name="De Carvalho L.P.S."/>
            <person name="Shen B."/>
        </authorList>
    </citation>
    <scope>NUCLEOTIDE SEQUENCE [LARGE SCALE GENOMIC DNA]</scope>
    <source>
        <strain evidence="2 3">NPDC004550</strain>
    </source>
</reference>
<proteinExistence type="predicted"/>
<dbReference type="EMBL" id="JBIALX010000017">
    <property type="protein sequence ID" value="MFF0457661.1"/>
    <property type="molecule type" value="Genomic_DNA"/>
</dbReference>
<dbReference type="InterPro" id="IPR052158">
    <property type="entry name" value="INH-QAR"/>
</dbReference>
<dbReference type="CDD" id="cd03139">
    <property type="entry name" value="GATase1_PfpI_2"/>
    <property type="match status" value="1"/>
</dbReference>
<organism evidence="2 3">
    <name type="scientific">Nocardia africana</name>
    <dbReference type="NCBI Taxonomy" id="134964"/>
    <lineage>
        <taxon>Bacteria</taxon>
        <taxon>Bacillati</taxon>
        <taxon>Actinomycetota</taxon>
        <taxon>Actinomycetes</taxon>
        <taxon>Mycobacteriales</taxon>
        <taxon>Nocardiaceae</taxon>
        <taxon>Nocardia</taxon>
    </lineage>
</organism>
<dbReference type="InterPro" id="IPR029062">
    <property type="entry name" value="Class_I_gatase-like"/>
</dbReference>
<evidence type="ECO:0000313" key="2">
    <source>
        <dbReference type="EMBL" id="MFF0457661.1"/>
    </source>
</evidence>
<dbReference type="Gene3D" id="3.40.50.880">
    <property type="match status" value="1"/>
</dbReference>
<comment type="caution">
    <text evidence="2">The sequence shown here is derived from an EMBL/GenBank/DDBJ whole genome shotgun (WGS) entry which is preliminary data.</text>
</comment>